<evidence type="ECO:0000313" key="2">
    <source>
        <dbReference type="EMBL" id="BBD72190.1"/>
    </source>
</evidence>
<organism evidence="2 3">
    <name type="scientific">Sulfodiicoccus acidiphilus</name>
    <dbReference type="NCBI Taxonomy" id="1670455"/>
    <lineage>
        <taxon>Archaea</taxon>
        <taxon>Thermoproteota</taxon>
        <taxon>Thermoprotei</taxon>
        <taxon>Sulfolobales</taxon>
        <taxon>Sulfolobaceae</taxon>
        <taxon>Sulfodiicoccus</taxon>
    </lineage>
</organism>
<feature type="domain" description="ArnR1-like winged helix-turn-helix" evidence="1">
    <location>
        <begin position="8"/>
        <end position="82"/>
    </location>
</feature>
<dbReference type="Gene3D" id="1.10.10.10">
    <property type="entry name" value="Winged helix-like DNA-binding domain superfamily/Winged helix DNA-binding domain"/>
    <property type="match status" value="1"/>
</dbReference>
<evidence type="ECO:0000259" key="1">
    <source>
        <dbReference type="Pfam" id="PF14947"/>
    </source>
</evidence>
<dbReference type="SUPFAM" id="SSF46785">
    <property type="entry name" value="Winged helix' DNA-binding domain"/>
    <property type="match status" value="1"/>
</dbReference>
<dbReference type="AlphaFoldDB" id="A0A348B1Y8"/>
<keyword evidence="3" id="KW-1185">Reference proteome</keyword>
<dbReference type="KEGG" id="sacd:HS1genome_0579"/>
<sequence length="110" mass="13393">MALMKYRRRTRLEIVKAILSTCKEGKSKTRIMRETNLNFRLTRRWVRRLVELKALNEFQGKYYTTDIGLEMLNKINEYELVRKAYRQIEMEIYDEIGSSKKVKRKLQQKN</sequence>
<evidence type="ECO:0000313" key="3">
    <source>
        <dbReference type="Proteomes" id="UP000276741"/>
    </source>
</evidence>
<dbReference type="Pfam" id="PF14947">
    <property type="entry name" value="HTH_45"/>
    <property type="match status" value="1"/>
</dbReference>
<name>A0A348B1Y8_9CREN</name>
<gene>
    <name evidence="2" type="ORF">HS1genome_0579</name>
</gene>
<accession>A0A348B1Y8</accession>
<protein>
    <recommendedName>
        <fullName evidence="1">ArnR1-like winged helix-turn-helix domain-containing protein</fullName>
    </recommendedName>
</protein>
<dbReference type="InterPro" id="IPR038723">
    <property type="entry name" value="ArnR1-like_HTH"/>
</dbReference>
<reference evidence="3" key="1">
    <citation type="submission" date="2018-04" db="EMBL/GenBank/DDBJ databases">
        <title>Complete genome sequence of Sulfodiicoccus acidiphilus strain HS-1.</title>
        <authorList>
            <person name="Sakai H.D."/>
            <person name="Kurosawa N."/>
        </authorList>
    </citation>
    <scope>NUCLEOTIDE SEQUENCE [LARGE SCALE GENOMIC DNA]</scope>
    <source>
        <strain evidence="3">HS-1</strain>
    </source>
</reference>
<proteinExistence type="predicted"/>
<dbReference type="Proteomes" id="UP000276741">
    <property type="component" value="Chromosome"/>
</dbReference>
<dbReference type="EMBL" id="AP018553">
    <property type="protein sequence ID" value="BBD72190.1"/>
    <property type="molecule type" value="Genomic_DNA"/>
</dbReference>
<dbReference type="InterPro" id="IPR036388">
    <property type="entry name" value="WH-like_DNA-bd_sf"/>
</dbReference>
<dbReference type="InterPro" id="IPR036390">
    <property type="entry name" value="WH_DNA-bd_sf"/>
</dbReference>